<dbReference type="InterPro" id="IPR003738">
    <property type="entry name" value="SRAP"/>
</dbReference>
<keyword evidence="10" id="KW-1185">Reference proteome</keyword>
<dbReference type="InterPro" id="IPR036590">
    <property type="entry name" value="SRAP-like"/>
</dbReference>
<evidence type="ECO:0000313" key="10">
    <source>
        <dbReference type="Proteomes" id="UP000187172"/>
    </source>
</evidence>
<evidence type="ECO:0000256" key="1">
    <source>
        <dbReference type="ARBA" id="ARBA00008136"/>
    </source>
</evidence>
<dbReference type="RefSeq" id="WP_076174901.1">
    <property type="nucleotide sequence ID" value="NZ_MRTP01000013.1"/>
</dbReference>
<evidence type="ECO:0000256" key="2">
    <source>
        <dbReference type="ARBA" id="ARBA00022670"/>
    </source>
</evidence>
<reference evidence="9 10" key="1">
    <citation type="submission" date="2016-11" db="EMBL/GenBank/DDBJ databases">
        <title>Paenibacillus species isolates.</title>
        <authorList>
            <person name="Beno S.M."/>
        </authorList>
    </citation>
    <scope>NUCLEOTIDE SEQUENCE [LARGE SCALE GENOMIC DNA]</scope>
    <source>
        <strain evidence="9 10">FSL R5-0378</strain>
    </source>
</reference>
<proteinExistence type="inferred from homology"/>
<keyword evidence="2 8" id="KW-0645">Protease</keyword>
<comment type="similarity">
    <text evidence="1 8">Belongs to the SOS response-associated peptidase family.</text>
</comment>
<dbReference type="GO" id="GO:0008233">
    <property type="term" value="F:peptidase activity"/>
    <property type="evidence" value="ECO:0007669"/>
    <property type="project" value="UniProtKB-KW"/>
</dbReference>
<dbReference type="GO" id="GO:0016829">
    <property type="term" value="F:lyase activity"/>
    <property type="evidence" value="ECO:0007669"/>
    <property type="project" value="UniProtKB-KW"/>
</dbReference>
<dbReference type="Pfam" id="PF02586">
    <property type="entry name" value="SRAP"/>
    <property type="match status" value="1"/>
</dbReference>
<keyword evidence="4 8" id="KW-0378">Hydrolase</keyword>
<keyword evidence="5" id="KW-0190">Covalent protein-DNA linkage</keyword>
<dbReference type="Proteomes" id="UP000187172">
    <property type="component" value="Unassembled WGS sequence"/>
</dbReference>
<dbReference type="GO" id="GO:0006508">
    <property type="term" value="P:proteolysis"/>
    <property type="evidence" value="ECO:0007669"/>
    <property type="project" value="UniProtKB-KW"/>
</dbReference>
<keyword evidence="6" id="KW-0238">DNA-binding</keyword>
<dbReference type="PANTHER" id="PTHR13604:SF0">
    <property type="entry name" value="ABASIC SITE PROCESSING PROTEIN HMCES"/>
    <property type="match status" value="1"/>
</dbReference>
<dbReference type="SUPFAM" id="SSF143081">
    <property type="entry name" value="BB1717-like"/>
    <property type="match status" value="1"/>
</dbReference>
<dbReference type="GO" id="GO:0003697">
    <property type="term" value="F:single-stranded DNA binding"/>
    <property type="evidence" value="ECO:0007669"/>
    <property type="project" value="InterPro"/>
</dbReference>
<gene>
    <name evidence="9" type="ORF">BK138_28930</name>
</gene>
<sequence length="226" mass="25939">MCGRYTLAVEEEDLVQPFGIDDVQYEITLRYNIAPTQTVAGVRSDHGKRILQGFHWGLLPFWAKTKKMAYRTFNARAESIDSKPAFRSAFPEKRMAVLADGFYEWTHEGEHKQPYRFRVKSRDVFAFAGLYDDWKSPDGELITSCTIITTKPNSLTKKVHDRMPVILGKEELNIWLDPGVSDKNLLQRLLRPYEAEDMYSYPVSGSVGNVRNEGKELIEKIALNSK</sequence>
<evidence type="ECO:0000256" key="5">
    <source>
        <dbReference type="ARBA" id="ARBA00023124"/>
    </source>
</evidence>
<organism evidence="9 10">
    <name type="scientific">Paenibacillus rhizosphaerae</name>
    <dbReference type="NCBI Taxonomy" id="297318"/>
    <lineage>
        <taxon>Bacteria</taxon>
        <taxon>Bacillati</taxon>
        <taxon>Bacillota</taxon>
        <taxon>Bacilli</taxon>
        <taxon>Bacillales</taxon>
        <taxon>Paenibacillaceae</taxon>
        <taxon>Paenibacillus</taxon>
    </lineage>
</organism>
<keyword evidence="3" id="KW-0227">DNA damage</keyword>
<evidence type="ECO:0000256" key="4">
    <source>
        <dbReference type="ARBA" id="ARBA00022801"/>
    </source>
</evidence>
<dbReference type="PANTHER" id="PTHR13604">
    <property type="entry name" value="DC12-RELATED"/>
    <property type="match status" value="1"/>
</dbReference>
<protein>
    <recommendedName>
        <fullName evidence="8">Abasic site processing protein</fullName>
        <ecNumber evidence="8">3.4.-.-</ecNumber>
    </recommendedName>
</protein>
<dbReference type="AlphaFoldDB" id="A0A1R1ECH7"/>
<evidence type="ECO:0000313" key="9">
    <source>
        <dbReference type="EMBL" id="OMF49520.1"/>
    </source>
</evidence>
<dbReference type="EC" id="3.4.-.-" evidence="8"/>
<dbReference type="Gene3D" id="3.90.1680.10">
    <property type="entry name" value="SOS response associated peptidase-like"/>
    <property type="match status" value="1"/>
</dbReference>
<dbReference type="EMBL" id="MRTP01000013">
    <property type="protein sequence ID" value="OMF49520.1"/>
    <property type="molecule type" value="Genomic_DNA"/>
</dbReference>
<name>A0A1R1ECH7_9BACL</name>
<comment type="caution">
    <text evidence="9">The sequence shown here is derived from an EMBL/GenBank/DDBJ whole genome shotgun (WGS) entry which is preliminary data.</text>
</comment>
<evidence type="ECO:0000256" key="7">
    <source>
        <dbReference type="ARBA" id="ARBA00023239"/>
    </source>
</evidence>
<evidence type="ECO:0000256" key="6">
    <source>
        <dbReference type="ARBA" id="ARBA00023125"/>
    </source>
</evidence>
<evidence type="ECO:0000256" key="3">
    <source>
        <dbReference type="ARBA" id="ARBA00022763"/>
    </source>
</evidence>
<dbReference type="GO" id="GO:0106300">
    <property type="term" value="P:protein-DNA covalent cross-linking repair"/>
    <property type="evidence" value="ECO:0007669"/>
    <property type="project" value="InterPro"/>
</dbReference>
<accession>A0A1R1ECH7</accession>
<evidence type="ECO:0000256" key="8">
    <source>
        <dbReference type="RuleBase" id="RU364100"/>
    </source>
</evidence>
<keyword evidence="7" id="KW-0456">Lyase</keyword>